<dbReference type="GeneID" id="83213654"/>
<proteinExistence type="predicted"/>
<dbReference type="Proteomes" id="UP001234581">
    <property type="component" value="Unassembled WGS sequence"/>
</dbReference>
<dbReference type="RefSeq" id="XP_058342885.1">
    <property type="nucleotide sequence ID" value="XM_058486273.1"/>
</dbReference>
<reference evidence="1 2" key="1">
    <citation type="submission" date="2023-03" db="EMBL/GenBank/DDBJ databases">
        <title>Genome sequence of Lichtheimia ornata CBS 291.66.</title>
        <authorList>
            <person name="Mohabir J.T."/>
            <person name="Shea T.P."/>
            <person name="Kurbessoian T."/>
            <person name="Berby B."/>
            <person name="Fontaine J."/>
            <person name="Livny J."/>
            <person name="Gnirke A."/>
            <person name="Stajich J.E."/>
            <person name="Cuomo C.A."/>
        </authorList>
    </citation>
    <scope>NUCLEOTIDE SEQUENCE [LARGE SCALE GENOMIC DNA]</scope>
    <source>
        <strain evidence="1">CBS 291.66</strain>
    </source>
</reference>
<gene>
    <name evidence="1" type="ORF">O0I10_006243</name>
</gene>
<keyword evidence="2" id="KW-1185">Reference proteome</keyword>
<comment type="caution">
    <text evidence="1">The sequence shown here is derived from an EMBL/GenBank/DDBJ whole genome shotgun (WGS) entry which is preliminary data.</text>
</comment>
<organism evidence="1 2">
    <name type="scientific">Lichtheimia ornata</name>
    <dbReference type="NCBI Taxonomy" id="688661"/>
    <lineage>
        <taxon>Eukaryota</taxon>
        <taxon>Fungi</taxon>
        <taxon>Fungi incertae sedis</taxon>
        <taxon>Mucoromycota</taxon>
        <taxon>Mucoromycotina</taxon>
        <taxon>Mucoromycetes</taxon>
        <taxon>Mucorales</taxon>
        <taxon>Lichtheimiaceae</taxon>
        <taxon>Lichtheimia</taxon>
    </lineage>
</organism>
<sequence length="166" mass="18802">MSRIPSIPLLSHTHSMPNLWTFWEHVQSTDAASRYLFDQAVFYTEESGYVVECRNGTPMRLGRSGARGLIEGSIRACTYGDLPFHGAYTYDPAGMMTGLERLDIAYHCTRPHYVMEQDLTMDDVKVGGKDPETNERIIVEIDESKFGKRKDNRGHPVDGVSGRRRC</sequence>
<dbReference type="EMBL" id="JARTCD010000027">
    <property type="protein sequence ID" value="KAJ8657972.1"/>
    <property type="molecule type" value="Genomic_DNA"/>
</dbReference>
<dbReference type="AlphaFoldDB" id="A0AAD7V2P5"/>
<protein>
    <submittedName>
        <fullName evidence="1">Uncharacterized protein</fullName>
    </submittedName>
</protein>
<accession>A0AAD7V2P5</accession>
<evidence type="ECO:0000313" key="1">
    <source>
        <dbReference type="EMBL" id="KAJ8657972.1"/>
    </source>
</evidence>
<evidence type="ECO:0000313" key="2">
    <source>
        <dbReference type="Proteomes" id="UP001234581"/>
    </source>
</evidence>
<name>A0AAD7V2P5_9FUNG</name>